<dbReference type="AlphaFoldDB" id="A0A5J4P6P7"/>
<organism evidence="1">
    <name type="scientific">termite gut metagenome</name>
    <dbReference type="NCBI Taxonomy" id="433724"/>
    <lineage>
        <taxon>unclassified sequences</taxon>
        <taxon>metagenomes</taxon>
        <taxon>organismal metagenomes</taxon>
    </lineage>
</organism>
<reference evidence="1" key="1">
    <citation type="submission" date="2019-03" db="EMBL/GenBank/DDBJ databases">
        <title>Single cell metagenomics reveals metabolic interactions within the superorganism composed of flagellate Streblomastix strix and complex community of Bacteroidetes bacteria on its surface.</title>
        <authorList>
            <person name="Treitli S.C."/>
            <person name="Kolisko M."/>
            <person name="Husnik F."/>
            <person name="Keeling P."/>
            <person name="Hampl V."/>
        </authorList>
    </citation>
    <scope>NUCLEOTIDE SEQUENCE</scope>
    <source>
        <strain evidence="1">STM</strain>
    </source>
</reference>
<evidence type="ECO:0000313" key="1">
    <source>
        <dbReference type="EMBL" id="KAA6304902.1"/>
    </source>
</evidence>
<dbReference type="EMBL" id="SNRY01011134">
    <property type="protein sequence ID" value="KAA6304902.1"/>
    <property type="molecule type" value="Genomic_DNA"/>
</dbReference>
<comment type="caution">
    <text evidence="1">The sequence shown here is derived from an EMBL/GenBank/DDBJ whole genome shotgun (WGS) entry which is preliminary data.</text>
</comment>
<protein>
    <submittedName>
        <fullName evidence="1">Uncharacterized protein</fullName>
    </submittedName>
</protein>
<gene>
    <name evidence="1" type="ORF">EZS27_043448</name>
</gene>
<proteinExistence type="predicted"/>
<sequence>MKSNYKNIKELTVDFSPYISAGAFARICEINERFFDTLYRTQVDKRYMLLSTEPLTKYPIYGIYS</sequence>
<accession>A0A5J4P6P7</accession>
<name>A0A5J4P6P7_9ZZZZ</name>